<dbReference type="Proteomes" id="UP000504623">
    <property type="component" value="Unplaced"/>
</dbReference>
<feature type="domain" description="C2H2-type" evidence="12">
    <location>
        <begin position="343"/>
        <end position="370"/>
    </location>
</feature>
<proteinExistence type="inferred from homology"/>
<keyword evidence="6" id="KW-0862">Zinc</keyword>
<dbReference type="InterPro" id="IPR036236">
    <property type="entry name" value="Znf_C2H2_sf"/>
</dbReference>
<dbReference type="GO" id="GO:0000981">
    <property type="term" value="F:DNA-binding transcription factor activity, RNA polymerase II-specific"/>
    <property type="evidence" value="ECO:0007669"/>
    <property type="project" value="TreeGrafter"/>
</dbReference>
<name>A0A9B0X3V7_CHRAS</name>
<evidence type="ECO:0000256" key="8">
    <source>
        <dbReference type="ARBA" id="ARBA00023125"/>
    </source>
</evidence>
<dbReference type="SMART" id="SM00355">
    <property type="entry name" value="ZnF_C2H2"/>
    <property type="match status" value="8"/>
</dbReference>
<dbReference type="FunFam" id="3.30.160.60:FF:000295">
    <property type="entry name" value="zinc finger protein 19"/>
    <property type="match status" value="1"/>
</dbReference>
<evidence type="ECO:0000259" key="12">
    <source>
        <dbReference type="PROSITE" id="PS50157"/>
    </source>
</evidence>
<evidence type="ECO:0000256" key="1">
    <source>
        <dbReference type="ARBA" id="ARBA00004123"/>
    </source>
</evidence>
<keyword evidence="14" id="KW-1185">Reference proteome</keyword>
<evidence type="ECO:0000256" key="11">
    <source>
        <dbReference type="PROSITE-ProRule" id="PRU00042"/>
    </source>
</evidence>
<dbReference type="FunFam" id="3.30.160.60:FF:001270">
    <property type="entry name" value="zinc finger protein 583 isoform X1"/>
    <property type="match status" value="1"/>
</dbReference>
<dbReference type="GO" id="GO:0043565">
    <property type="term" value="F:sequence-specific DNA binding"/>
    <property type="evidence" value="ECO:0007669"/>
    <property type="project" value="TreeGrafter"/>
</dbReference>
<evidence type="ECO:0000313" key="15">
    <source>
        <dbReference type="RefSeq" id="XP_006877410.1"/>
    </source>
</evidence>
<gene>
    <name evidence="15" type="primary">LOC102822308</name>
</gene>
<protein>
    <submittedName>
        <fullName evidence="15">Zinc finger protein 551-like</fullName>
    </submittedName>
</protein>
<evidence type="ECO:0000256" key="10">
    <source>
        <dbReference type="ARBA" id="ARBA00023242"/>
    </source>
</evidence>
<dbReference type="PROSITE" id="PS50157">
    <property type="entry name" value="ZINC_FINGER_C2H2_2"/>
    <property type="match status" value="8"/>
</dbReference>
<keyword evidence="5 11" id="KW-0863">Zinc-finger</keyword>
<feature type="domain" description="C2H2-type" evidence="12">
    <location>
        <begin position="287"/>
        <end position="314"/>
    </location>
</feature>
<dbReference type="SUPFAM" id="SSF57667">
    <property type="entry name" value="beta-beta-alpha zinc fingers"/>
    <property type="match status" value="6"/>
</dbReference>
<evidence type="ECO:0000313" key="14">
    <source>
        <dbReference type="Proteomes" id="UP000504623"/>
    </source>
</evidence>
<dbReference type="RefSeq" id="XP_006877410.1">
    <property type="nucleotide sequence ID" value="XM_006877348.1"/>
</dbReference>
<evidence type="ECO:0000256" key="6">
    <source>
        <dbReference type="ARBA" id="ARBA00022833"/>
    </source>
</evidence>
<reference evidence="15" key="1">
    <citation type="submission" date="2025-08" db="UniProtKB">
        <authorList>
            <consortium name="RefSeq"/>
        </authorList>
    </citation>
    <scope>IDENTIFICATION</scope>
    <source>
        <tissue evidence="15">Spleen</tissue>
    </source>
</reference>
<dbReference type="InterPro" id="IPR013087">
    <property type="entry name" value="Znf_C2H2_type"/>
</dbReference>
<feature type="domain" description="C2H2-type" evidence="12">
    <location>
        <begin position="371"/>
        <end position="398"/>
    </location>
</feature>
<evidence type="ECO:0000256" key="5">
    <source>
        <dbReference type="ARBA" id="ARBA00022771"/>
    </source>
</evidence>
<feature type="domain" description="KRAB" evidence="13">
    <location>
        <begin position="29"/>
        <end position="111"/>
    </location>
</feature>
<keyword evidence="10" id="KW-0539">Nucleus</keyword>
<dbReference type="GeneID" id="102822308"/>
<evidence type="ECO:0000256" key="9">
    <source>
        <dbReference type="ARBA" id="ARBA00023163"/>
    </source>
</evidence>
<evidence type="ECO:0000256" key="3">
    <source>
        <dbReference type="ARBA" id="ARBA00022723"/>
    </source>
</evidence>
<accession>A0A9B0X3V7</accession>
<sequence>MLWDCRVGERCEQMAPESCLWIDGWKGSVIFEDVAIHFSQEEWGLLDETQRTLFQDVMLENFAITASLVLRDILHLTELQPTYSESKLCLDEACFRGSWCSANLPQSQKRHSEETFFKGDVDRAPFVKKDFSWKSFPCGEIKKDVPAAVGPFQRHAHLNGKKLHSRTRCEEAFHRGKTRSMWEESEKDANHKHTLTHHQTVCTGEGLFQGSKCGKSIICNHSLVQHQVRTGERPYECGECGKFFCQISDFREHRRVHTGSKPYEYGKCEKYLTYNSSLSKHQRERLYKCKVCEKSFSQSSSLIQHWRVHTGAKPFECGRCGKSFSHISTLIHHRRVHTGEKPYECSDCGELFGRSSHLIVHKRIHTGERPYECGECGKSFRQSSGLSQHRRIHTGERPYECNECEKSFSRKSDLIKHQRVHTGARPYECDECGKSFRQSSGLIQHWRVHTGERPYECDKCGKSFSRKSDLTQHLRVHTGESA</sequence>
<dbReference type="GO" id="GO:0005634">
    <property type="term" value="C:nucleus"/>
    <property type="evidence" value="ECO:0007669"/>
    <property type="project" value="UniProtKB-SubCell"/>
</dbReference>
<evidence type="ECO:0000259" key="13">
    <source>
        <dbReference type="PROSITE" id="PS50805"/>
    </source>
</evidence>
<feature type="domain" description="C2H2-type" evidence="12">
    <location>
        <begin position="315"/>
        <end position="342"/>
    </location>
</feature>
<feature type="domain" description="C2H2-type" evidence="12">
    <location>
        <begin position="235"/>
        <end position="262"/>
    </location>
</feature>
<keyword evidence="3" id="KW-0479">Metal-binding</keyword>
<dbReference type="FunFam" id="3.30.160.60:FF:001158">
    <property type="entry name" value="zinc finger protein 22"/>
    <property type="match status" value="1"/>
</dbReference>
<keyword evidence="4" id="KW-0677">Repeat</keyword>
<comment type="subcellular location">
    <subcellularLocation>
        <location evidence="1">Nucleus</location>
    </subcellularLocation>
</comment>
<dbReference type="PROSITE" id="PS00028">
    <property type="entry name" value="ZINC_FINGER_C2H2_1"/>
    <property type="match status" value="8"/>
</dbReference>
<evidence type="ECO:0000256" key="2">
    <source>
        <dbReference type="ARBA" id="ARBA00006991"/>
    </source>
</evidence>
<feature type="domain" description="C2H2-type" evidence="12">
    <location>
        <begin position="427"/>
        <end position="454"/>
    </location>
</feature>
<dbReference type="SUPFAM" id="SSF109640">
    <property type="entry name" value="KRAB domain (Kruppel-associated box)"/>
    <property type="match status" value="1"/>
</dbReference>
<dbReference type="SMART" id="SM00349">
    <property type="entry name" value="KRAB"/>
    <property type="match status" value="1"/>
</dbReference>
<evidence type="ECO:0000256" key="4">
    <source>
        <dbReference type="ARBA" id="ARBA00022737"/>
    </source>
</evidence>
<dbReference type="Gene3D" id="3.30.160.60">
    <property type="entry name" value="Classic Zinc Finger"/>
    <property type="match status" value="9"/>
</dbReference>
<feature type="domain" description="C2H2-type" evidence="12">
    <location>
        <begin position="455"/>
        <end position="482"/>
    </location>
</feature>
<dbReference type="FunFam" id="3.30.160.60:FF:000127">
    <property type="entry name" value="Zinc finger protein 354C"/>
    <property type="match status" value="1"/>
</dbReference>
<dbReference type="PANTHER" id="PTHR24408">
    <property type="entry name" value="ZINC FINGER PROTEIN"/>
    <property type="match status" value="1"/>
</dbReference>
<feature type="domain" description="C2H2-type" evidence="12">
    <location>
        <begin position="399"/>
        <end position="426"/>
    </location>
</feature>
<dbReference type="Pfam" id="PF01352">
    <property type="entry name" value="KRAB"/>
    <property type="match status" value="1"/>
</dbReference>
<dbReference type="Pfam" id="PF00096">
    <property type="entry name" value="zf-C2H2"/>
    <property type="match status" value="8"/>
</dbReference>
<dbReference type="FunFam" id="3.30.160.60:FF:000213">
    <property type="entry name" value="Zinc finger protein 624"/>
    <property type="match status" value="1"/>
</dbReference>
<dbReference type="InterPro" id="IPR036051">
    <property type="entry name" value="KRAB_dom_sf"/>
</dbReference>
<keyword evidence="9" id="KW-0804">Transcription</keyword>
<dbReference type="GO" id="GO:0008270">
    <property type="term" value="F:zinc ion binding"/>
    <property type="evidence" value="ECO:0007669"/>
    <property type="project" value="UniProtKB-KW"/>
</dbReference>
<evidence type="ECO:0000256" key="7">
    <source>
        <dbReference type="ARBA" id="ARBA00023015"/>
    </source>
</evidence>
<dbReference type="FunFam" id="3.30.160.60:FF:000824">
    <property type="entry name" value="Zinc finger protein 184"/>
    <property type="match status" value="1"/>
</dbReference>
<dbReference type="CDD" id="cd07765">
    <property type="entry name" value="KRAB_A-box"/>
    <property type="match status" value="1"/>
</dbReference>
<dbReference type="PROSITE" id="PS50805">
    <property type="entry name" value="KRAB"/>
    <property type="match status" value="1"/>
</dbReference>
<keyword evidence="7" id="KW-0805">Transcription regulation</keyword>
<dbReference type="Gene3D" id="6.10.140.140">
    <property type="match status" value="1"/>
</dbReference>
<keyword evidence="8" id="KW-0238">DNA-binding</keyword>
<dbReference type="PANTHER" id="PTHR24408:SF34">
    <property type="entry name" value="ZINC FINGER PROTEIN 672-RELATED"/>
    <property type="match status" value="1"/>
</dbReference>
<dbReference type="FunFam" id="3.30.160.60:FF:000281">
    <property type="entry name" value="Zinc finger protein 558 isoform X1"/>
    <property type="match status" value="2"/>
</dbReference>
<dbReference type="AlphaFoldDB" id="A0A9B0X3V7"/>
<dbReference type="OrthoDB" id="8922241at2759"/>
<comment type="similarity">
    <text evidence="2">Belongs to the krueppel C2H2-type zinc-finger protein family.</text>
</comment>
<organism evidence="14 15">
    <name type="scientific">Chrysochloris asiatica</name>
    <name type="common">Cape golden mole</name>
    <dbReference type="NCBI Taxonomy" id="185453"/>
    <lineage>
        <taxon>Eukaryota</taxon>
        <taxon>Metazoa</taxon>
        <taxon>Chordata</taxon>
        <taxon>Craniata</taxon>
        <taxon>Vertebrata</taxon>
        <taxon>Euteleostomi</taxon>
        <taxon>Mammalia</taxon>
        <taxon>Eutheria</taxon>
        <taxon>Afrotheria</taxon>
        <taxon>Chrysochloridae</taxon>
        <taxon>Chrysochlorinae</taxon>
        <taxon>Chrysochloris</taxon>
    </lineage>
</organism>
<dbReference type="InterPro" id="IPR001909">
    <property type="entry name" value="KRAB"/>
</dbReference>